<dbReference type="InterPro" id="IPR010090">
    <property type="entry name" value="Phage_tape_meas"/>
</dbReference>
<accession>W7BV28</accession>
<evidence type="ECO:0000313" key="3">
    <source>
        <dbReference type="Proteomes" id="UP000019254"/>
    </source>
</evidence>
<dbReference type="AlphaFoldDB" id="W7BV28"/>
<sequence>MDEVVDKNGTVTYSYQMLEDGIRNMAKQLPASATEISAVAEAAGQLGIQTPNVLSFSRTMIDMGESTNMSSETAATSLARFANITKMRQTDFDKLGSSIVDLGNNFATTESDITEMALRLGGAGSQIGLSQADIVGLSAALSSVGIEAEMGGSAFSKVMVNMKVATETGLDKVKALEKATGMTRRELELLANHDSDSFKAIAIDMGLTTTELNKMLNAGKNLEGFSKVAGMTGEEFKQAFEKDAVGAIGAFVNGLGNAEKHGTSAIELLDEMGFSEVRLRDSLLRAGNASELFGNAVQTSNKAWKENSALTNEATKRYKTFDSQLKIF</sequence>
<protein>
    <submittedName>
        <fullName evidence="2">TP901 family phage tail tape measure protein</fullName>
    </submittedName>
</protein>
<dbReference type="EMBL" id="AODE01000019">
    <property type="protein sequence ID" value="EUJ29602.1"/>
    <property type="molecule type" value="Genomic_DNA"/>
</dbReference>
<evidence type="ECO:0000259" key="1">
    <source>
        <dbReference type="Pfam" id="PF10145"/>
    </source>
</evidence>
<organism evidence="2 3">
    <name type="scientific">Listeria cornellensis FSL F6-0969</name>
    <dbReference type="NCBI Taxonomy" id="1265820"/>
    <lineage>
        <taxon>Bacteria</taxon>
        <taxon>Bacillati</taxon>
        <taxon>Bacillota</taxon>
        <taxon>Bacilli</taxon>
        <taxon>Bacillales</taxon>
        <taxon>Listeriaceae</taxon>
        <taxon>Listeria</taxon>
    </lineage>
</organism>
<dbReference type="RefSeq" id="WP_051999355.1">
    <property type="nucleotide sequence ID" value="NZ_AODE01000019.1"/>
</dbReference>
<dbReference type="PATRIC" id="fig|1265820.5.peg.2085"/>
<evidence type="ECO:0000313" key="2">
    <source>
        <dbReference type="EMBL" id="EUJ29602.1"/>
    </source>
</evidence>
<dbReference type="Pfam" id="PF10145">
    <property type="entry name" value="PhageMin_Tail"/>
    <property type="match status" value="1"/>
</dbReference>
<gene>
    <name evidence="2" type="ORF">PCORN_10627</name>
</gene>
<comment type="caution">
    <text evidence="2">The sequence shown here is derived from an EMBL/GenBank/DDBJ whole genome shotgun (WGS) entry which is preliminary data.</text>
</comment>
<dbReference type="Proteomes" id="UP000019254">
    <property type="component" value="Unassembled WGS sequence"/>
</dbReference>
<reference evidence="2 3" key="1">
    <citation type="journal article" date="2014" name="Int. J. Syst. Evol. Microbiol.">
        <title>Listeria floridensis sp. nov., Listeria aquatica sp. nov., Listeria cornellensis sp. nov., Listeria riparia sp. nov. and Listeria grandensis sp. nov., from agricultural and natural environments.</title>
        <authorList>
            <person name="den Bakker H.C."/>
            <person name="Warchocki S."/>
            <person name="Wright E.M."/>
            <person name="Allred A.F."/>
            <person name="Ahlstrom C."/>
            <person name="Manuel C.S."/>
            <person name="Stasiewicz M.J."/>
            <person name="Burrell A."/>
            <person name="Roof S."/>
            <person name="Strawn L."/>
            <person name="Fortes E.D."/>
            <person name="Nightingale K.K."/>
            <person name="Kephart D."/>
            <person name="Wiedmann M."/>
        </authorList>
    </citation>
    <scope>NUCLEOTIDE SEQUENCE [LARGE SCALE GENOMIC DNA]</scope>
    <source>
        <strain evidence="3">FSL F6-969</strain>
    </source>
</reference>
<proteinExistence type="predicted"/>
<feature type="domain" description="Phage tail tape measure protein" evidence="1">
    <location>
        <begin position="20"/>
        <end position="241"/>
    </location>
</feature>
<keyword evidence="3" id="KW-1185">Reference proteome</keyword>
<dbReference type="STRING" id="1265820.PCORN_10627"/>
<name>W7BV28_9LIST</name>
<dbReference type="OrthoDB" id="28713at2"/>
<dbReference type="NCBIfam" id="TIGR01760">
    <property type="entry name" value="tape_meas_TP901"/>
    <property type="match status" value="1"/>
</dbReference>